<protein>
    <submittedName>
        <fullName evidence="3">Peroxidasin-like</fullName>
    </submittedName>
</protein>
<dbReference type="PANTHER" id="PTHR11475">
    <property type="entry name" value="OXIDASE/PEROXIDASE"/>
    <property type="match status" value="1"/>
</dbReference>
<evidence type="ECO:0000313" key="3">
    <source>
        <dbReference type="EMBL" id="OQR71176.1"/>
    </source>
</evidence>
<dbReference type="GO" id="GO:0006979">
    <property type="term" value="P:response to oxidative stress"/>
    <property type="evidence" value="ECO:0007669"/>
    <property type="project" value="InterPro"/>
</dbReference>
<dbReference type="EMBL" id="MNPL01015228">
    <property type="protein sequence ID" value="OQR71176.1"/>
    <property type="molecule type" value="Genomic_DNA"/>
</dbReference>
<keyword evidence="4" id="KW-1185">Reference proteome</keyword>
<dbReference type="InParanoid" id="A0A1V9XCM6"/>
<name>A0A1V9XCM6_9ACAR</name>
<feature type="region of interest" description="Disordered" evidence="2">
    <location>
        <begin position="8"/>
        <end position="51"/>
    </location>
</feature>
<proteinExistence type="predicted"/>
<sequence length="461" mass="50978">MRYLARLIPSRMSAPSSVTTGHADGPSQRNPMPDGQLVLPTLGTEESPRPWNDREMLASCEKDDGAEKTRKFVSRLVLVYNQVMCCDCAMQSALVALAVVALLALRTGAIVVRHDVSGDDPELNAFDSAIPDFSAEDRTEIGNEWDVWVSQSRLTGFKLSTVTTTMDRYKAKMAHREKQRVTAGMDEEMIARLEPLDCRESGPYRSFDGSCNNLFYACWGRAGETYGRLLPPDYADDYGAPRSSRKGYDLPNVRTLSRVMQGNDVQSSFTRSSVFTDMTTHFGQFLAHEVTSAAPYADKEMRDGKLVQINVNSLRVGSNQAMFYVSLPFGYPRQSPPHFVSAPVCCENPKPDAECHPIEVGDGDSFYGRGHCIELVRSQSYNSSETACPKNNAVKSDVREQLNAVTAFIDGSLIYGSTKKKAESLVHDDGSMKMDKNSRYIRGGLMPRSDSEGSCTSYYPG</sequence>
<comment type="caution">
    <text evidence="3">The sequence shown here is derived from an EMBL/GenBank/DDBJ whole genome shotgun (WGS) entry which is preliminary data.</text>
</comment>
<dbReference type="Proteomes" id="UP000192247">
    <property type="component" value="Unassembled WGS sequence"/>
</dbReference>
<keyword evidence="1" id="KW-0575">Peroxidase</keyword>
<dbReference type="GO" id="GO:0020037">
    <property type="term" value="F:heme binding"/>
    <property type="evidence" value="ECO:0007669"/>
    <property type="project" value="InterPro"/>
</dbReference>
<gene>
    <name evidence="3" type="ORF">BIW11_11160</name>
</gene>
<keyword evidence="1" id="KW-0560">Oxidoreductase</keyword>
<dbReference type="PANTHER" id="PTHR11475:SF134">
    <property type="entry name" value="LD42267P"/>
    <property type="match status" value="1"/>
</dbReference>
<dbReference type="Gene3D" id="1.10.640.10">
    <property type="entry name" value="Haem peroxidase domain superfamily, animal type"/>
    <property type="match status" value="1"/>
</dbReference>
<accession>A0A1V9XCM6</accession>
<reference evidence="3 4" key="1">
    <citation type="journal article" date="2017" name="Gigascience">
        <title>Draft genome of the honey bee ectoparasitic mite, Tropilaelaps mercedesae, is shaped by the parasitic life history.</title>
        <authorList>
            <person name="Dong X."/>
            <person name="Armstrong S.D."/>
            <person name="Xia D."/>
            <person name="Makepeace B.L."/>
            <person name="Darby A.C."/>
            <person name="Kadowaki T."/>
        </authorList>
    </citation>
    <scope>NUCLEOTIDE SEQUENCE [LARGE SCALE GENOMIC DNA]</scope>
    <source>
        <strain evidence="3">Wuxi-XJTLU</strain>
    </source>
</reference>
<dbReference type="PROSITE" id="PS50292">
    <property type="entry name" value="PEROXIDASE_3"/>
    <property type="match status" value="1"/>
</dbReference>
<dbReference type="Pfam" id="PF03098">
    <property type="entry name" value="An_peroxidase"/>
    <property type="match status" value="1"/>
</dbReference>
<evidence type="ECO:0000256" key="1">
    <source>
        <dbReference type="ARBA" id="ARBA00022559"/>
    </source>
</evidence>
<dbReference type="SUPFAM" id="SSF48113">
    <property type="entry name" value="Heme-dependent peroxidases"/>
    <property type="match status" value="1"/>
</dbReference>
<dbReference type="InterPro" id="IPR019791">
    <property type="entry name" value="Haem_peroxidase_animal"/>
</dbReference>
<dbReference type="OrthoDB" id="6510997at2759"/>
<dbReference type="AlphaFoldDB" id="A0A1V9XCM6"/>
<evidence type="ECO:0000313" key="4">
    <source>
        <dbReference type="Proteomes" id="UP000192247"/>
    </source>
</evidence>
<dbReference type="InterPro" id="IPR010255">
    <property type="entry name" value="Haem_peroxidase_sf"/>
</dbReference>
<dbReference type="STRING" id="418985.A0A1V9XCM6"/>
<evidence type="ECO:0000256" key="2">
    <source>
        <dbReference type="SAM" id="MobiDB-lite"/>
    </source>
</evidence>
<dbReference type="GO" id="GO:0004601">
    <property type="term" value="F:peroxidase activity"/>
    <property type="evidence" value="ECO:0007669"/>
    <property type="project" value="UniProtKB-KW"/>
</dbReference>
<dbReference type="InterPro" id="IPR037120">
    <property type="entry name" value="Haem_peroxidase_sf_animal"/>
</dbReference>
<organism evidence="3 4">
    <name type="scientific">Tropilaelaps mercedesae</name>
    <dbReference type="NCBI Taxonomy" id="418985"/>
    <lineage>
        <taxon>Eukaryota</taxon>
        <taxon>Metazoa</taxon>
        <taxon>Ecdysozoa</taxon>
        <taxon>Arthropoda</taxon>
        <taxon>Chelicerata</taxon>
        <taxon>Arachnida</taxon>
        <taxon>Acari</taxon>
        <taxon>Parasitiformes</taxon>
        <taxon>Mesostigmata</taxon>
        <taxon>Gamasina</taxon>
        <taxon>Dermanyssoidea</taxon>
        <taxon>Laelapidae</taxon>
        <taxon>Tropilaelaps</taxon>
    </lineage>
</organism>